<dbReference type="InterPro" id="IPR034593">
    <property type="entry name" value="DgoD-like"/>
</dbReference>
<proteinExistence type="predicted"/>
<dbReference type="HOGENOM" id="CLU_442427_0_0_1"/>
<dbReference type="PaxDb" id="2903-EOD30894"/>
<dbReference type="Gene3D" id="3.30.390.10">
    <property type="entry name" value="Enolase-like, N-terminal domain"/>
    <property type="match status" value="1"/>
</dbReference>
<name>A0A0D3K559_EMIH1</name>
<dbReference type="Proteomes" id="UP000013827">
    <property type="component" value="Unassembled WGS sequence"/>
</dbReference>
<dbReference type="SUPFAM" id="SSF54826">
    <property type="entry name" value="Enolase N-terminal domain-like"/>
    <property type="match status" value="1"/>
</dbReference>
<accession>A0A0D3K559</accession>
<dbReference type="SFLD" id="SFLDS00001">
    <property type="entry name" value="Enolase"/>
    <property type="match status" value="1"/>
</dbReference>
<sequence>MRGRVWHQRPAHMQGWSGHIDLQVVDDWQYPSLSFLPSTKSKFVRSNSLSPGCFRASFSVWTAAHFIQLLSHVLERCLVAVWGAPELCDLPQAVTLVVSVLSPSPMHSSITVSSTTVTRPDTSRLPSDCGREEWLRSIGSLAFASKKRASETISVPKHRSEGAGSLADIDPVAVVSQQGRAVEATKQPAGNGLPWLRMLIATLGACALVGIGFGVGSDVDWEAPPSDGMVVTELNTYEKDGYVHVRVKAGHLEGWGQACYHSSRSQLSGVVAKRVHTWVGPHVLGKTVETPADIDAVTDTAWRQNYKHTGDVLAQVLAGVDTALWDLVARNLNVSVCTLVAEVMGGECKSHMPVYGSNGNRETDMGLLLANAVHNHDKYGVQAFKFQIAQRMGGDVDITPNRTETLIPLARQLLGPEVTLLADANGGYDTIERAKPIAQLLIDNNFTFFEEPYPFWEYDKAAALGAAMPGMPIALGEQEYRMDVWQRNVHAMDVWQPDVHYIGGVSRSLAVARMSMEAGARFMPHSPNPSFVAVFTLHIAAAVPNAFQFMEADAVNTRQPPDGKRFFTEGVLKIKDGKMKVPTGAGWGVALRSDWVDEASKRTSKMKSSPPPPSPTAT</sequence>
<dbReference type="InterPro" id="IPR013342">
    <property type="entry name" value="Mandelate_racemase_C"/>
</dbReference>
<keyword evidence="1" id="KW-0456">Lyase</keyword>
<evidence type="ECO:0000313" key="4">
    <source>
        <dbReference type="EnsemblProtists" id="EOD30894"/>
    </source>
</evidence>
<dbReference type="Pfam" id="PF13378">
    <property type="entry name" value="MR_MLE_C"/>
    <property type="match status" value="1"/>
</dbReference>
<dbReference type="SMART" id="SM00922">
    <property type="entry name" value="MR_MLE"/>
    <property type="match status" value="1"/>
</dbReference>
<reference evidence="5" key="1">
    <citation type="journal article" date="2013" name="Nature">
        <title>Pan genome of the phytoplankton Emiliania underpins its global distribution.</title>
        <authorList>
            <person name="Read B.A."/>
            <person name="Kegel J."/>
            <person name="Klute M.J."/>
            <person name="Kuo A."/>
            <person name="Lefebvre S.C."/>
            <person name="Maumus F."/>
            <person name="Mayer C."/>
            <person name="Miller J."/>
            <person name="Monier A."/>
            <person name="Salamov A."/>
            <person name="Young J."/>
            <person name="Aguilar M."/>
            <person name="Claverie J.M."/>
            <person name="Frickenhaus S."/>
            <person name="Gonzalez K."/>
            <person name="Herman E.K."/>
            <person name="Lin Y.C."/>
            <person name="Napier J."/>
            <person name="Ogata H."/>
            <person name="Sarno A.F."/>
            <person name="Shmutz J."/>
            <person name="Schroeder D."/>
            <person name="de Vargas C."/>
            <person name="Verret F."/>
            <person name="von Dassow P."/>
            <person name="Valentin K."/>
            <person name="Van de Peer Y."/>
            <person name="Wheeler G."/>
            <person name="Dacks J.B."/>
            <person name="Delwiche C.F."/>
            <person name="Dyhrman S.T."/>
            <person name="Glockner G."/>
            <person name="John U."/>
            <person name="Richards T."/>
            <person name="Worden A.Z."/>
            <person name="Zhang X."/>
            <person name="Grigoriev I.V."/>
            <person name="Allen A.E."/>
            <person name="Bidle K."/>
            <person name="Borodovsky M."/>
            <person name="Bowler C."/>
            <person name="Brownlee C."/>
            <person name="Cock J.M."/>
            <person name="Elias M."/>
            <person name="Gladyshev V.N."/>
            <person name="Groth M."/>
            <person name="Guda C."/>
            <person name="Hadaegh A."/>
            <person name="Iglesias-Rodriguez M.D."/>
            <person name="Jenkins J."/>
            <person name="Jones B.M."/>
            <person name="Lawson T."/>
            <person name="Leese F."/>
            <person name="Lindquist E."/>
            <person name="Lobanov A."/>
            <person name="Lomsadze A."/>
            <person name="Malik S.B."/>
            <person name="Marsh M.E."/>
            <person name="Mackinder L."/>
            <person name="Mock T."/>
            <person name="Mueller-Roeber B."/>
            <person name="Pagarete A."/>
            <person name="Parker M."/>
            <person name="Probert I."/>
            <person name="Quesneville H."/>
            <person name="Raines C."/>
            <person name="Rensing S.A."/>
            <person name="Riano-Pachon D.M."/>
            <person name="Richier S."/>
            <person name="Rokitta S."/>
            <person name="Shiraiwa Y."/>
            <person name="Soanes D.M."/>
            <person name="van der Giezen M."/>
            <person name="Wahlund T.M."/>
            <person name="Williams B."/>
            <person name="Wilson W."/>
            <person name="Wolfe G."/>
            <person name="Wurch L.L."/>
        </authorList>
    </citation>
    <scope>NUCLEOTIDE SEQUENCE</scope>
</reference>
<evidence type="ECO:0000256" key="2">
    <source>
        <dbReference type="SAM" id="MobiDB-lite"/>
    </source>
</evidence>
<dbReference type="InterPro" id="IPR036849">
    <property type="entry name" value="Enolase-like_C_sf"/>
</dbReference>
<reference evidence="4" key="2">
    <citation type="submission" date="2024-10" db="UniProtKB">
        <authorList>
            <consortium name="EnsemblProtists"/>
        </authorList>
    </citation>
    <scope>IDENTIFICATION</scope>
</reference>
<organism evidence="4 5">
    <name type="scientific">Emiliania huxleyi (strain CCMP1516)</name>
    <dbReference type="NCBI Taxonomy" id="280463"/>
    <lineage>
        <taxon>Eukaryota</taxon>
        <taxon>Haptista</taxon>
        <taxon>Haptophyta</taxon>
        <taxon>Prymnesiophyceae</taxon>
        <taxon>Isochrysidales</taxon>
        <taxon>Noelaerhabdaceae</taxon>
        <taxon>Emiliania</taxon>
    </lineage>
</organism>
<dbReference type="InterPro" id="IPR029017">
    <property type="entry name" value="Enolase-like_N"/>
</dbReference>
<dbReference type="InterPro" id="IPR013341">
    <property type="entry name" value="Mandelate_racemase_N_dom"/>
</dbReference>
<feature type="domain" description="Mandelate racemase/muconate lactonizing enzyme C-terminal" evidence="3">
    <location>
        <begin position="365"/>
        <end position="471"/>
    </location>
</feature>
<evidence type="ECO:0000256" key="1">
    <source>
        <dbReference type="ARBA" id="ARBA00023239"/>
    </source>
</evidence>
<dbReference type="RefSeq" id="XP_005783323.1">
    <property type="nucleotide sequence ID" value="XM_005783266.1"/>
</dbReference>
<dbReference type="GO" id="GO:0016829">
    <property type="term" value="F:lyase activity"/>
    <property type="evidence" value="ECO:0007669"/>
    <property type="project" value="UniProtKB-KW"/>
</dbReference>
<dbReference type="Gene3D" id="3.20.20.120">
    <property type="entry name" value="Enolase-like C-terminal domain"/>
    <property type="match status" value="1"/>
</dbReference>
<dbReference type="CDD" id="cd03316">
    <property type="entry name" value="MR_like"/>
    <property type="match status" value="1"/>
</dbReference>
<dbReference type="KEGG" id="ehx:EMIHUDRAFT_232312"/>
<feature type="region of interest" description="Disordered" evidence="2">
    <location>
        <begin position="599"/>
        <end position="618"/>
    </location>
</feature>
<protein>
    <recommendedName>
        <fullName evidence="3">Mandelate racemase/muconate lactonizing enzyme C-terminal domain-containing protein</fullName>
    </recommendedName>
</protein>
<dbReference type="PANTHER" id="PTHR48080">
    <property type="entry name" value="D-GALACTONATE DEHYDRATASE-RELATED"/>
    <property type="match status" value="1"/>
</dbReference>
<dbReference type="PANTHER" id="PTHR48080:SF2">
    <property type="entry name" value="D-GALACTONATE DEHYDRATASE"/>
    <property type="match status" value="1"/>
</dbReference>
<feature type="compositionally biased region" description="Pro residues" evidence="2">
    <location>
        <begin position="609"/>
        <end position="618"/>
    </location>
</feature>
<evidence type="ECO:0000313" key="5">
    <source>
        <dbReference type="Proteomes" id="UP000013827"/>
    </source>
</evidence>
<dbReference type="Pfam" id="PF02746">
    <property type="entry name" value="MR_MLE_N"/>
    <property type="match status" value="1"/>
</dbReference>
<evidence type="ECO:0000259" key="3">
    <source>
        <dbReference type="SMART" id="SM00922"/>
    </source>
</evidence>
<dbReference type="InterPro" id="IPR029065">
    <property type="entry name" value="Enolase_C-like"/>
</dbReference>
<dbReference type="GeneID" id="17276167"/>
<dbReference type="AlphaFoldDB" id="A0A0D3K559"/>
<dbReference type="EnsemblProtists" id="EOD30894">
    <property type="protein sequence ID" value="EOD30894"/>
    <property type="gene ID" value="EMIHUDRAFT_232312"/>
</dbReference>
<dbReference type="SUPFAM" id="SSF51604">
    <property type="entry name" value="Enolase C-terminal domain-like"/>
    <property type="match status" value="1"/>
</dbReference>
<keyword evidence="5" id="KW-1185">Reference proteome</keyword>